<feature type="transmembrane region" description="Helical" evidence="7">
    <location>
        <begin position="93"/>
        <end position="114"/>
    </location>
</feature>
<accession>A0ABR7Z292</accession>
<feature type="transmembrane region" description="Helical" evidence="7">
    <location>
        <begin position="66"/>
        <end position="87"/>
    </location>
</feature>
<feature type="transmembrane region" description="Helical" evidence="7">
    <location>
        <begin position="323"/>
        <end position="348"/>
    </location>
</feature>
<keyword evidence="9" id="KW-1185">Reference proteome</keyword>
<evidence type="ECO:0000256" key="2">
    <source>
        <dbReference type="ARBA" id="ARBA00022448"/>
    </source>
</evidence>
<evidence type="ECO:0000256" key="4">
    <source>
        <dbReference type="ARBA" id="ARBA00022692"/>
    </source>
</evidence>
<dbReference type="RefSeq" id="WP_190421173.1">
    <property type="nucleotide sequence ID" value="NZ_JAAOCA010000014.1"/>
</dbReference>
<keyword evidence="5 7" id="KW-1133">Transmembrane helix</keyword>
<gene>
    <name evidence="8" type="ORF">HAQ05_12960</name>
</gene>
<keyword evidence="3" id="KW-1003">Cell membrane</keyword>
<feature type="transmembrane region" description="Helical" evidence="7">
    <location>
        <begin position="237"/>
        <end position="256"/>
    </location>
</feature>
<dbReference type="Pfam" id="PF07690">
    <property type="entry name" value="MFS_1"/>
    <property type="match status" value="1"/>
</dbReference>
<keyword evidence="4 7" id="KW-0812">Transmembrane</keyword>
<sequence>MAIYIIRFFSWGTWSILFSFFAVWLASGTGFASVDISLIAGTLALTNRAGALLFVRWVGGLGFKPVMLATQGLVALALACMHGLYSLGIYTLGLWLACAAVFGMASAVATLAQLTYIASGQTRADTLAAFSLENVALNLSAGITPYVSALVLNHASPHYLLFPLAYCLPTVLLCLWLQPARAQTRAQPMAPLRVFQGVKGRPGLGPFLALNGLTFFAFSLFYNVFPLHAQPLLGAQGVGLLFAASSLLIVLLQVPLTRLSRGSTRQRLLLAANGCLAWGVLALYGAKAQLGLAATAIVFLTVGEMIFGPVYQTMAVTLFPGRPAAAMALVTFVWAGAETSATVIGLYLVSQGQALPVFAFGAGCALVACLLLAWRTRTGQWHTLLGTPG</sequence>
<name>A0ABR7Z292_9PSED</name>
<feature type="transmembrane region" description="Helical" evidence="7">
    <location>
        <begin position="292"/>
        <end position="311"/>
    </location>
</feature>
<feature type="transmembrane region" description="Helical" evidence="7">
    <location>
        <begin position="268"/>
        <end position="286"/>
    </location>
</feature>
<proteinExistence type="predicted"/>
<dbReference type="InterPro" id="IPR050171">
    <property type="entry name" value="MFS_Transporters"/>
</dbReference>
<feature type="transmembrane region" description="Helical" evidence="7">
    <location>
        <begin position="12"/>
        <end position="32"/>
    </location>
</feature>
<organism evidence="8 9">
    <name type="scientific">Pseudomonas typographi</name>
    <dbReference type="NCBI Taxonomy" id="2715964"/>
    <lineage>
        <taxon>Bacteria</taxon>
        <taxon>Pseudomonadati</taxon>
        <taxon>Pseudomonadota</taxon>
        <taxon>Gammaproteobacteria</taxon>
        <taxon>Pseudomonadales</taxon>
        <taxon>Pseudomonadaceae</taxon>
        <taxon>Pseudomonas</taxon>
    </lineage>
</organism>
<evidence type="ECO:0000313" key="8">
    <source>
        <dbReference type="EMBL" id="MBD1599610.1"/>
    </source>
</evidence>
<feature type="transmembrane region" description="Helical" evidence="7">
    <location>
        <begin position="38"/>
        <end position="59"/>
    </location>
</feature>
<feature type="transmembrane region" description="Helical" evidence="7">
    <location>
        <begin position="354"/>
        <end position="374"/>
    </location>
</feature>
<evidence type="ECO:0000256" key="7">
    <source>
        <dbReference type="SAM" id="Phobius"/>
    </source>
</evidence>
<dbReference type="PANTHER" id="PTHR23517">
    <property type="entry name" value="RESISTANCE PROTEIN MDTM, PUTATIVE-RELATED-RELATED"/>
    <property type="match status" value="1"/>
</dbReference>
<protein>
    <submittedName>
        <fullName evidence="8">MFS transporter</fullName>
    </submittedName>
</protein>
<dbReference type="PANTHER" id="PTHR23517:SF2">
    <property type="entry name" value="MULTIDRUG RESISTANCE PROTEIN MDTH"/>
    <property type="match status" value="1"/>
</dbReference>
<keyword evidence="6 7" id="KW-0472">Membrane</keyword>
<dbReference type="InterPro" id="IPR036259">
    <property type="entry name" value="MFS_trans_sf"/>
</dbReference>
<comment type="subcellular location">
    <subcellularLocation>
        <location evidence="1">Cell membrane</location>
        <topology evidence="1">Multi-pass membrane protein</topology>
    </subcellularLocation>
</comment>
<dbReference type="SUPFAM" id="SSF103473">
    <property type="entry name" value="MFS general substrate transporter"/>
    <property type="match status" value="1"/>
</dbReference>
<evidence type="ECO:0000313" key="9">
    <source>
        <dbReference type="Proteomes" id="UP000805841"/>
    </source>
</evidence>
<evidence type="ECO:0000256" key="5">
    <source>
        <dbReference type="ARBA" id="ARBA00022989"/>
    </source>
</evidence>
<feature type="transmembrane region" description="Helical" evidence="7">
    <location>
        <begin position="126"/>
        <end position="147"/>
    </location>
</feature>
<evidence type="ECO:0000256" key="1">
    <source>
        <dbReference type="ARBA" id="ARBA00004651"/>
    </source>
</evidence>
<dbReference type="Gene3D" id="1.20.1250.20">
    <property type="entry name" value="MFS general substrate transporter like domains"/>
    <property type="match status" value="2"/>
</dbReference>
<evidence type="ECO:0000256" key="3">
    <source>
        <dbReference type="ARBA" id="ARBA00022475"/>
    </source>
</evidence>
<dbReference type="InterPro" id="IPR011701">
    <property type="entry name" value="MFS"/>
</dbReference>
<comment type="caution">
    <text evidence="8">The sequence shown here is derived from an EMBL/GenBank/DDBJ whole genome shotgun (WGS) entry which is preliminary data.</text>
</comment>
<feature type="transmembrane region" description="Helical" evidence="7">
    <location>
        <begin position="159"/>
        <end position="177"/>
    </location>
</feature>
<evidence type="ECO:0000256" key="6">
    <source>
        <dbReference type="ARBA" id="ARBA00023136"/>
    </source>
</evidence>
<dbReference type="EMBL" id="JAAOCA010000014">
    <property type="protein sequence ID" value="MBD1599610.1"/>
    <property type="molecule type" value="Genomic_DNA"/>
</dbReference>
<feature type="transmembrane region" description="Helical" evidence="7">
    <location>
        <begin position="203"/>
        <end position="225"/>
    </location>
</feature>
<keyword evidence="2" id="KW-0813">Transport</keyword>
<reference evidence="8 9" key="1">
    <citation type="journal article" date="2020" name="Insects">
        <title>Bacteria Belonging to Pseudomonas typographi sp. nov. from the Bark Beetle Ips typographus Have Genomic Potential to Aid in the Host Ecology.</title>
        <authorList>
            <person name="Peral-Aranega E."/>
            <person name="Saati-Santamaria Z."/>
            <person name="Kolarik M."/>
            <person name="Rivas R."/>
            <person name="Garcia-Fraile P."/>
        </authorList>
    </citation>
    <scope>NUCLEOTIDE SEQUENCE [LARGE SCALE GENOMIC DNA]</scope>
    <source>
        <strain evidence="8 9">CA3A</strain>
    </source>
</reference>
<dbReference type="Proteomes" id="UP000805841">
    <property type="component" value="Unassembled WGS sequence"/>
</dbReference>